<feature type="transmembrane region" description="Helical" evidence="1">
    <location>
        <begin position="358"/>
        <end position="379"/>
    </location>
</feature>
<dbReference type="RefSeq" id="WP_241447997.1">
    <property type="nucleotide sequence ID" value="NZ_JAKZHW010000002.1"/>
</dbReference>
<comment type="caution">
    <text evidence="2">The sequence shown here is derived from an EMBL/GenBank/DDBJ whole genome shotgun (WGS) entry which is preliminary data.</text>
</comment>
<keyword evidence="1" id="KW-1133">Transmembrane helix</keyword>
<dbReference type="InterPro" id="IPR050445">
    <property type="entry name" value="Bact_polysacc_biosynth/exp"/>
</dbReference>
<protein>
    <recommendedName>
        <fullName evidence="4">WcbD</fullName>
    </recommendedName>
</protein>
<feature type="transmembrane region" description="Helical" evidence="1">
    <location>
        <begin position="30"/>
        <end position="55"/>
    </location>
</feature>
<sequence>MLKVREAFFRAESSPLLASVREHSPNVDKLFLLVVVLPTILAGIYFGFIASNIYVSESQFVVKSPEKPAADGLGLLLKSSGFSNAGDEVYAAENYVGSRDALRELNKNGAVARAFSRQHVSLFDRFNALGTNGTFEDLFRFYRSKVSIHYDSTTSIAKLSVKAFTPEDAFRFNRELLQLSENLINDLNERGRTDLVEFAMREVTQAEIADRRAALALASFRNASGIVDPEQQVAVQLQTVSKLQDELIGARMQLLQLRSIAPDNPQIPVLETRIAGLSREVDVQMGRAAGSRQSLSASAVQYQRLQLEKEFADKRLATAMTSLETAQVEARRKQAYVERISQPSLPDEATEPARLRGVLSTLIVGLLAWGILKLLLAGVREHHG</sequence>
<evidence type="ECO:0000256" key="1">
    <source>
        <dbReference type="SAM" id="Phobius"/>
    </source>
</evidence>
<name>A0ABS9VQ75_9SPHN</name>
<keyword evidence="3" id="KW-1185">Reference proteome</keyword>
<evidence type="ECO:0000313" key="3">
    <source>
        <dbReference type="Proteomes" id="UP001203058"/>
    </source>
</evidence>
<evidence type="ECO:0000313" key="2">
    <source>
        <dbReference type="EMBL" id="MCH8617130.1"/>
    </source>
</evidence>
<organism evidence="2 3">
    <name type="scientific">Sphingomonas telluris</name>
    <dbReference type="NCBI Taxonomy" id="2907998"/>
    <lineage>
        <taxon>Bacteria</taxon>
        <taxon>Pseudomonadati</taxon>
        <taxon>Pseudomonadota</taxon>
        <taxon>Alphaproteobacteria</taxon>
        <taxon>Sphingomonadales</taxon>
        <taxon>Sphingomonadaceae</taxon>
        <taxon>Sphingomonas</taxon>
    </lineage>
</organism>
<dbReference type="PANTHER" id="PTHR32309:SF13">
    <property type="entry name" value="FERRIC ENTEROBACTIN TRANSPORT PROTEIN FEPE"/>
    <property type="match status" value="1"/>
</dbReference>
<keyword evidence="1" id="KW-0472">Membrane</keyword>
<proteinExistence type="predicted"/>
<gene>
    <name evidence="2" type="ORF">LZ016_13615</name>
</gene>
<dbReference type="PANTHER" id="PTHR32309">
    <property type="entry name" value="TYROSINE-PROTEIN KINASE"/>
    <property type="match status" value="1"/>
</dbReference>
<reference evidence="2 3" key="1">
    <citation type="submission" date="2022-03" db="EMBL/GenBank/DDBJ databases">
        <authorList>
            <person name="Jo J.-H."/>
            <person name="Im W.-T."/>
        </authorList>
    </citation>
    <scope>NUCLEOTIDE SEQUENCE [LARGE SCALE GENOMIC DNA]</scope>
    <source>
        <strain evidence="2 3">SM33</strain>
    </source>
</reference>
<dbReference type="EMBL" id="JAKZHW010000002">
    <property type="protein sequence ID" value="MCH8617130.1"/>
    <property type="molecule type" value="Genomic_DNA"/>
</dbReference>
<evidence type="ECO:0008006" key="4">
    <source>
        <dbReference type="Google" id="ProtNLM"/>
    </source>
</evidence>
<accession>A0ABS9VQ75</accession>
<dbReference type="Proteomes" id="UP001203058">
    <property type="component" value="Unassembled WGS sequence"/>
</dbReference>
<keyword evidence="1" id="KW-0812">Transmembrane</keyword>